<feature type="region of interest" description="Disordered" evidence="1">
    <location>
        <begin position="152"/>
        <end position="195"/>
    </location>
</feature>
<proteinExistence type="predicted"/>
<dbReference type="AlphaFoldDB" id="A0A9P8UK39"/>
<evidence type="ECO:0000256" key="1">
    <source>
        <dbReference type="SAM" id="MobiDB-lite"/>
    </source>
</evidence>
<comment type="caution">
    <text evidence="2">The sequence shown here is derived from an EMBL/GenBank/DDBJ whole genome shotgun (WGS) entry which is preliminary data.</text>
</comment>
<organism evidence="2 3">
    <name type="scientific">Truncatella angustata</name>
    <dbReference type="NCBI Taxonomy" id="152316"/>
    <lineage>
        <taxon>Eukaryota</taxon>
        <taxon>Fungi</taxon>
        <taxon>Dikarya</taxon>
        <taxon>Ascomycota</taxon>
        <taxon>Pezizomycotina</taxon>
        <taxon>Sordariomycetes</taxon>
        <taxon>Xylariomycetidae</taxon>
        <taxon>Amphisphaeriales</taxon>
        <taxon>Sporocadaceae</taxon>
        <taxon>Truncatella</taxon>
    </lineage>
</organism>
<evidence type="ECO:0000313" key="2">
    <source>
        <dbReference type="EMBL" id="KAH6653450.1"/>
    </source>
</evidence>
<feature type="compositionally biased region" description="Acidic residues" evidence="1">
    <location>
        <begin position="11"/>
        <end position="20"/>
    </location>
</feature>
<name>A0A9P8UK39_9PEZI</name>
<feature type="region of interest" description="Disordered" evidence="1">
    <location>
        <begin position="1"/>
        <end position="39"/>
    </location>
</feature>
<keyword evidence="3" id="KW-1185">Reference proteome</keyword>
<sequence length="345" mass="37486">MARASGGTELPNEEDLDNEGPEQWPRTGPKHGLPWRSPKSLTTWSTTGLRMAMLQQASPCCYFTSTEPIHKRSFAIRVCQVKMLGDTSLGDWAEKTIYTAVAQLSSFCLSPIRCASRSFLRSNSGERGGGLEEAAPTALAVSLQSKSLCGTPALPHRDDKSEEDGGPEGGLPPSWTRPVGKRKGGPSYSSSEKDVETRHSAASRKYCSQACLLGLKKGGDLDDGCPNVLSHHIASGDGLRHPVAADQFTRLVSEQLRENPYKDCYALDGRGKKGAIGVLFELELTPYGYTFVGTGTLANGPKRLQHEWRVYTRLDTLQGCVVPVHLGLVHLDKGYVLPAERGRFT</sequence>
<dbReference type="Proteomes" id="UP000758603">
    <property type="component" value="Unassembled WGS sequence"/>
</dbReference>
<dbReference type="EMBL" id="JAGPXC010000005">
    <property type="protein sequence ID" value="KAH6653450.1"/>
    <property type="molecule type" value="Genomic_DNA"/>
</dbReference>
<dbReference type="GeneID" id="70129156"/>
<accession>A0A9P8UK39</accession>
<evidence type="ECO:0000313" key="3">
    <source>
        <dbReference type="Proteomes" id="UP000758603"/>
    </source>
</evidence>
<gene>
    <name evidence="2" type="ORF">BKA67DRAFT_537126</name>
</gene>
<dbReference type="RefSeq" id="XP_045957727.1">
    <property type="nucleotide sequence ID" value="XM_046100264.1"/>
</dbReference>
<reference evidence="2" key="1">
    <citation type="journal article" date="2021" name="Nat. Commun.">
        <title>Genetic determinants of endophytism in the Arabidopsis root mycobiome.</title>
        <authorList>
            <person name="Mesny F."/>
            <person name="Miyauchi S."/>
            <person name="Thiergart T."/>
            <person name="Pickel B."/>
            <person name="Atanasova L."/>
            <person name="Karlsson M."/>
            <person name="Huettel B."/>
            <person name="Barry K.W."/>
            <person name="Haridas S."/>
            <person name="Chen C."/>
            <person name="Bauer D."/>
            <person name="Andreopoulos W."/>
            <person name="Pangilinan J."/>
            <person name="LaButti K."/>
            <person name="Riley R."/>
            <person name="Lipzen A."/>
            <person name="Clum A."/>
            <person name="Drula E."/>
            <person name="Henrissat B."/>
            <person name="Kohler A."/>
            <person name="Grigoriev I.V."/>
            <person name="Martin F.M."/>
            <person name="Hacquard S."/>
        </authorList>
    </citation>
    <scope>NUCLEOTIDE SEQUENCE</scope>
    <source>
        <strain evidence="2">MPI-SDFR-AT-0073</strain>
    </source>
</reference>
<dbReference type="OrthoDB" id="2156052at2759"/>
<protein>
    <submittedName>
        <fullName evidence="2">Uncharacterized protein</fullName>
    </submittedName>
</protein>